<feature type="chain" id="PRO_5044788040" evidence="2">
    <location>
        <begin position="27"/>
        <end position="101"/>
    </location>
</feature>
<organism evidence="3 4">
    <name type="scientific">Cirrhinus mrigala</name>
    <name type="common">Mrigala</name>
    <dbReference type="NCBI Taxonomy" id="683832"/>
    <lineage>
        <taxon>Eukaryota</taxon>
        <taxon>Metazoa</taxon>
        <taxon>Chordata</taxon>
        <taxon>Craniata</taxon>
        <taxon>Vertebrata</taxon>
        <taxon>Euteleostomi</taxon>
        <taxon>Actinopterygii</taxon>
        <taxon>Neopterygii</taxon>
        <taxon>Teleostei</taxon>
        <taxon>Ostariophysi</taxon>
        <taxon>Cypriniformes</taxon>
        <taxon>Cyprinidae</taxon>
        <taxon>Labeoninae</taxon>
        <taxon>Labeonini</taxon>
        <taxon>Cirrhinus</taxon>
    </lineage>
</organism>
<feature type="signal peptide" evidence="2">
    <location>
        <begin position="1"/>
        <end position="26"/>
    </location>
</feature>
<dbReference type="EMBL" id="JAMKFB020000003">
    <property type="protein sequence ID" value="KAL0197664.1"/>
    <property type="molecule type" value="Genomic_DNA"/>
</dbReference>
<protein>
    <submittedName>
        <fullName evidence="3">Uncharacterized protein</fullName>
    </submittedName>
</protein>
<dbReference type="AlphaFoldDB" id="A0ABD0RGT8"/>
<feature type="non-terminal residue" evidence="3">
    <location>
        <position position="101"/>
    </location>
</feature>
<dbReference type="Proteomes" id="UP001529510">
    <property type="component" value="Unassembled WGS sequence"/>
</dbReference>
<feature type="region of interest" description="Disordered" evidence="1">
    <location>
        <begin position="26"/>
        <end position="52"/>
    </location>
</feature>
<name>A0ABD0RGT8_CIRMR</name>
<evidence type="ECO:0000313" key="4">
    <source>
        <dbReference type="Proteomes" id="UP001529510"/>
    </source>
</evidence>
<keyword evidence="4" id="KW-1185">Reference proteome</keyword>
<accession>A0ABD0RGT8</accession>
<feature type="compositionally biased region" description="Basic and acidic residues" evidence="1">
    <location>
        <begin position="36"/>
        <end position="52"/>
    </location>
</feature>
<comment type="caution">
    <text evidence="3">The sequence shown here is derived from an EMBL/GenBank/DDBJ whole genome shotgun (WGS) entry which is preliminary data.</text>
</comment>
<evidence type="ECO:0000313" key="3">
    <source>
        <dbReference type="EMBL" id="KAL0197664.1"/>
    </source>
</evidence>
<evidence type="ECO:0000256" key="1">
    <source>
        <dbReference type="SAM" id="MobiDB-lite"/>
    </source>
</evidence>
<proteinExistence type="predicted"/>
<gene>
    <name evidence="3" type="ORF">M9458_006204</name>
</gene>
<feature type="non-terminal residue" evidence="3">
    <location>
        <position position="1"/>
    </location>
</feature>
<reference evidence="3 4" key="1">
    <citation type="submission" date="2024-05" db="EMBL/GenBank/DDBJ databases">
        <title>Genome sequencing and assembly of Indian major carp, Cirrhinus mrigala (Hamilton, 1822).</title>
        <authorList>
            <person name="Mohindra V."/>
            <person name="Chowdhury L.M."/>
            <person name="Lal K."/>
            <person name="Jena J.K."/>
        </authorList>
    </citation>
    <scope>NUCLEOTIDE SEQUENCE [LARGE SCALE GENOMIC DNA]</scope>
    <source>
        <strain evidence="3">CM1030</strain>
        <tissue evidence="3">Blood</tissue>
    </source>
</reference>
<evidence type="ECO:0000256" key="2">
    <source>
        <dbReference type="SAM" id="SignalP"/>
    </source>
</evidence>
<sequence>RRPPWPRPFLGIKWPGILARSRLTSAALVPSTDPPWTHEDTRMHARGRDQSLEERRVRHFNSGGVPHHTPPDLAVLATLLSHTPTPTPIGSLVKGGDYRTG</sequence>
<keyword evidence="2" id="KW-0732">Signal</keyword>